<accession>A0A0N5B199</accession>
<evidence type="ECO:0000313" key="2">
    <source>
        <dbReference type="Proteomes" id="UP000046393"/>
    </source>
</evidence>
<sequence>MRLKQRQPKVVLKMSTDSPTIMDLASLSSELMKISMANQKVLELSECLNEIIQINHEAEVTQNFIEDCEKVNMELENERKSHAEELRQINQDINHLEDTLKGVKSSKDSKKALIAQKYEEVERELEKTNEILRESGVPEDELLTAEKCLPTINDQGSSKELQMINDPTAAILFNQLSPLTFLNFLQRQRASLFSSSEDNGSIIFSDRNRNTTTACDQTKMKFRYFYFNIINMPSMSAIDTS</sequence>
<protein>
    <submittedName>
        <fullName evidence="3">HAP1 N-terminal domain-containing protein</fullName>
    </submittedName>
</protein>
<proteinExistence type="predicted"/>
<evidence type="ECO:0000256" key="1">
    <source>
        <dbReference type="SAM" id="Coils"/>
    </source>
</evidence>
<dbReference type="PANTHER" id="PTHR31058:SF2">
    <property type="entry name" value="ZINC FINGER C4H2 DOMAIN-CONTAINING PROTEIN"/>
    <property type="match status" value="1"/>
</dbReference>
<feature type="coiled-coil region" evidence="1">
    <location>
        <begin position="65"/>
        <end position="135"/>
    </location>
</feature>
<name>A0A0N5B199_9BILA</name>
<dbReference type="Proteomes" id="UP000046393">
    <property type="component" value="Unplaced"/>
</dbReference>
<dbReference type="Pfam" id="PF10146">
    <property type="entry name" value="zf-C4H2"/>
    <property type="match status" value="1"/>
</dbReference>
<dbReference type="GO" id="GO:0005634">
    <property type="term" value="C:nucleus"/>
    <property type="evidence" value="ECO:0007669"/>
    <property type="project" value="TreeGrafter"/>
</dbReference>
<reference evidence="3" key="1">
    <citation type="submission" date="2017-02" db="UniProtKB">
        <authorList>
            <consortium name="WormBaseParasite"/>
        </authorList>
    </citation>
    <scope>IDENTIFICATION</scope>
</reference>
<dbReference type="GO" id="GO:0045666">
    <property type="term" value="P:positive regulation of neuron differentiation"/>
    <property type="evidence" value="ECO:0007669"/>
    <property type="project" value="TreeGrafter"/>
</dbReference>
<dbReference type="PANTHER" id="PTHR31058">
    <property type="entry name" value="ZINC FINGER C4H2 DOMAIN-CONTAINING PROTEIN"/>
    <property type="match status" value="1"/>
</dbReference>
<dbReference type="AlphaFoldDB" id="A0A0N5B199"/>
<organism evidence="2 3">
    <name type="scientific">Syphacia muris</name>
    <dbReference type="NCBI Taxonomy" id="451379"/>
    <lineage>
        <taxon>Eukaryota</taxon>
        <taxon>Metazoa</taxon>
        <taxon>Ecdysozoa</taxon>
        <taxon>Nematoda</taxon>
        <taxon>Chromadorea</taxon>
        <taxon>Rhabditida</taxon>
        <taxon>Spirurina</taxon>
        <taxon>Oxyuridomorpha</taxon>
        <taxon>Oxyuroidea</taxon>
        <taxon>Oxyuridae</taxon>
        <taxon>Syphacia</taxon>
    </lineage>
</organism>
<evidence type="ECO:0000313" key="3">
    <source>
        <dbReference type="WBParaSite" id="SMUV_0001105101-mRNA-1"/>
    </source>
</evidence>
<keyword evidence="2" id="KW-1185">Reference proteome</keyword>
<dbReference type="WBParaSite" id="SMUV_0001105101-mRNA-1">
    <property type="protein sequence ID" value="SMUV_0001105101-mRNA-1"/>
    <property type="gene ID" value="SMUV_0001105101"/>
</dbReference>
<dbReference type="InterPro" id="IPR018482">
    <property type="entry name" value="Znf-C4H2"/>
</dbReference>
<keyword evidence="1" id="KW-0175">Coiled coil</keyword>